<name>A0DMW1_PARTE</name>
<keyword evidence="3" id="KW-1185">Reference proteome</keyword>
<dbReference type="HOGENOM" id="CLU_1889817_0_0_1"/>
<evidence type="ECO:0000313" key="3">
    <source>
        <dbReference type="Proteomes" id="UP000000600"/>
    </source>
</evidence>
<dbReference type="EMBL" id="CT868507">
    <property type="protein sequence ID" value="CAK84378.1"/>
    <property type="molecule type" value="Genomic_DNA"/>
</dbReference>
<gene>
    <name evidence="2" type="ORF">GSPATT00018583001</name>
</gene>
<keyword evidence="1" id="KW-0472">Membrane</keyword>
<feature type="transmembrane region" description="Helical" evidence="1">
    <location>
        <begin position="48"/>
        <end position="68"/>
    </location>
</feature>
<proteinExistence type="predicted"/>
<reference evidence="2 3" key="1">
    <citation type="journal article" date="2006" name="Nature">
        <title>Global trends of whole-genome duplications revealed by the ciliate Paramecium tetraurelia.</title>
        <authorList>
            <consortium name="Genoscope"/>
            <person name="Aury J.-M."/>
            <person name="Jaillon O."/>
            <person name="Duret L."/>
            <person name="Noel B."/>
            <person name="Jubin C."/>
            <person name="Porcel B.M."/>
            <person name="Segurens B."/>
            <person name="Daubin V."/>
            <person name="Anthouard V."/>
            <person name="Aiach N."/>
            <person name="Arnaiz O."/>
            <person name="Billaut A."/>
            <person name="Beisson J."/>
            <person name="Blanc I."/>
            <person name="Bouhouche K."/>
            <person name="Camara F."/>
            <person name="Duharcourt S."/>
            <person name="Guigo R."/>
            <person name="Gogendeau D."/>
            <person name="Katinka M."/>
            <person name="Keller A.-M."/>
            <person name="Kissmehl R."/>
            <person name="Klotz C."/>
            <person name="Koll F."/>
            <person name="Le Moue A."/>
            <person name="Lepere C."/>
            <person name="Malinsky S."/>
            <person name="Nowacki M."/>
            <person name="Nowak J.K."/>
            <person name="Plattner H."/>
            <person name="Poulain J."/>
            <person name="Ruiz F."/>
            <person name="Serrano V."/>
            <person name="Zagulski M."/>
            <person name="Dessen P."/>
            <person name="Betermier M."/>
            <person name="Weissenbach J."/>
            <person name="Scarpelli C."/>
            <person name="Schachter V."/>
            <person name="Sperling L."/>
            <person name="Meyer E."/>
            <person name="Cohen J."/>
            <person name="Wincker P."/>
        </authorList>
    </citation>
    <scope>NUCLEOTIDE SEQUENCE [LARGE SCALE GENOMIC DNA]</scope>
    <source>
        <strain evidence="2 3">Stock d4-2</strain>
    </source>
</reference>
<evidence type="ECO:0008006" key="4">
    <source>
        <dbReference type="Google" id="ProtNLM"/>
    </source>
</evidence>
<evidence type="ECO:0000256" key="1">
    <source>
        <dbReference type="SAM" id="Phobius"/>
    </source>
</evidence>
<accession>A0DMW1</accession>
<dbReference type="KEGG" id="ptm:GSPATT00018583001"/>
<dbReference type="RefSeq" id="XP_001451775.1">
    <property type="nucleotide sequence ID" value="XM_001451738.1"/>
</dbReference>
<protein>
    <recommendedName>
        <fullName evidence="4">Transmembrane protein</fullName>
    </recommendedName>
</protein>
<dbReference type="Proteomes" id="UP000000600">
    <property type="component" value="Unassembled WGS sequence"/>
</dbReference>
<keyword evidence="1" id="KW-0812">Transmembrane</keyword>
<organism evidence="2 3">
    <name type="scientific">Paramecium tetraurelia</name>
    <dbReference type="NCBI Taxonomy" id="5888"/>
    <lineage>
        <taxon>Eukaryota</taxon>
        <taxon>Sar</taxon>
        <taxon>Alveolata</taxon>
        <taxon>Ciliophora</taxon>
        <taxon>Intramacronucleata</taxon>
        <taxon>Oligohymenophorea</taxon>
        <taxon>Peniculida</taxon>
        <taxon>Parameciidae</taxon>
        <taxon>Paramecium</taxon>
    </lineage>
</organism>
<dbReference type="InParanoid" id="A0DMW1"/>
<keyword evidence="1" id="KW-1133">Transmembrane helix</keyword>
<evidence type="ECO:0000313" key="2">
    <source>
        <dbReference type="EMBL" id="CAK84378.1"/>
    </source>
</evidence>
<dbReference type="GeneID" id="5037560"/>
<dbReference type="AlphaFoldDB" id="A0DMW1"/>
<sequence>MTNKQIQDFAIPLLIVLTSKCKSRNNCAAIKYHIRLLVNQQKVNINELLLLLLMPLLIMNILVNLIMLNQVNAHISINEMLKYIKKLRCFLQMSSSRYKDQLEQERQNIFYLISFSSFKKIVEYFLCLPKLKVFL</sequence>